<keyword evidence="1" id="KW-1133">Transmembrane helix</keyword>
<feature type="transmembrane region" description="Helical" evidence="1">
    <location>
        <begin position="36"/>
        <end position="62"/>
    </location>
</feature>
<evidence type="ECO:0000256" key="1">
    <source>
        <dbReference type="SAM" id="Phobius"/>
    </source>
</evidence>
<gene>
    <name evidence="2" type="ORF">DFR30_0778</name>
</gene>
<comment type="caution">
    <text evidence="2">The sequence shown here is derived from an EMBL/GenBank/DDBJ whole genome shotgun (WGS) entry which is preliminary data.</text>
</comment>
<dbReference type="Proteomes" id="UP000295707">
    <property type="component" value="Unassembled WGS sequence"/>
</dbReference>
<reference evidence="2 3" key="1">
    <citation type="submission" date="2019-03" db="EMBL/GenBank/DDBJ databases">
        <title>Genomic Encyclopedia of Type Strains, Phase IV (KMG-IV): sequencing the most valuable type-strain genomes for metagenomic binning, comparative biology and taxonomic classification.</title>
        <authorList>
            <person name="Goeker M."/>
        </authorList>
    </citation>
    <scope>NUCLEOTIDE SEQUENCE [LARGE SCALE GENOMIC DNA]</scope>
    <source>
        <strain evidence="2 3">DSM 19610</strain>
    </source>
</reference>
<keyword evidence="3" id="KW-1185">Reference proteome</keyword>
<protein>
    <submittedName>
        <fullName evidence="2">Uncharacterized protein</fullName>
    </submittedName>
</protein>
<evidence type="ECO:0000313" key="2">
    <source>
        <dbReference type="EMBL" id="TCK17545.1"/>
    </source>
</evidence>
<organism evidence="2 3">
    <name type="scientific">Thiogranum longum</name>
    <dbReference type="NCBI Taxonomy" id="1537524"/>
    <lineage>
        <taxon>Bacteria</taxon>
        <taxon>Pseudomonadati</taxon>
        <taxon>Pseudomonadota</taxon>
        <taxon>Gammaproteobacteria</taxon>
        <taxon>Chromatiales</taxon>
        <taxon>Ectothiorhodospiraceae</taxon>
        <taxon>Thiogranum</taxon>
    </lineage>
</organism>
<accession>A0A4R1HBF5</accession>
<sequence length="146" mass="16190">MLNPNLKRIRRWRKRTPDPSWGGRPARALCYALPMYFLRIIIVAATGIVACGVSAAGQVWLLGADEWARPRDGAVMVQMPPLPDVVEAWKGKPDLHLVIRYPGGEEGLLWANELRSWLVALGIPSGQQELVAGSSQPDQIELELTR</sequence>
<dbReference type="EMBL" id="SMFX01000001">
    <property type="protein sequence ID" value="TCK17545.1"/>
    <property type="molecule type" value="Genomic_DNA"/>
</dbReference>
<evidence type="ECO:0000313" key="3">
    <source>
        <dbReference type="Proteomes" id="UP000295707"/>
    </source>
</evidence>
<keyword evidence="1" id="KW-0472">Membrane</keyword>
<name>A0A4R1HBF5_9GAMM</name>
<keyword evidence="1" id="KW-0812">Transmembrane</keyword>
<dbReference type="AlphaFoldDB" id="A0A4R1HBF5"/>
<proteinExistence type="predicted"/>